<dbReference type="Proteomes" id="UP001240643">
    <property type="component" value="Unassembled WGS sequence"/>
</dbReference>
<keyword evidence="5 9" id="KW-0653">Protein transport</keyword>
<gene>
    <name evidence="9" type="primary">secY</name>
    <name evidence="13" type="ORF">J2Z62_000053</name>
</gene>
<sequence length="496" mass="53822">MNLKPVTKSKQTSNWAKIFKNKEVLIAIASTVLLLSLFQFGAHITAPSLRLKNFGDNGPGIVGLLNLLGGGGLNRVSIFAVGISPYITAQIIIQMLSTDIIKPLAELKKSGERGRKKLELYTRLVTLPFAVATAYGALVLVSNANLSDFIVDNRIVTSLAQVPANQQVLLVILLVSGTYVALFLSDIISKKGVGNGPTLIIMSGIVSSIPQNMTSAFGFFRLRSAGDNAAFVAIATFVVYLFFYFVLLFIITFINGAIRKIPVQQTGQGLIKNVEDLPFLPIKIIPAGVIPVIFAGSLLAIPGTAAEFVRTSDPGGYQFIQTYLTLNSPVGLTIYGLLILAFSFFYSHIQVNAEELTENFEKSGRFIPGISIGQATFNHIRQIVNRVNWLGGPFLAVVAVLPNVITITTGLPANAALGGTGVIILVSGSIQFWDAIKSTSTSVYYRTQKQILQQQVISNSDVLLDEALNLEPGAKPRDYLYGQQLDRDQSDEWHLW</sequence>
<dbReference type="NCBIfam" id="TIGR00967">
    <property type="entry name" value="3a0501s007"/>
    <property type="match status" value="1"/>
</dbReference>
<feature type="transmembrane region" description="Helical" evidence="9">
    <location>
        <begin position="118"/>
        <end position="141"/>
    </location>
</feature>
<dbReference type="InterPro" id="IPR023201">
    <property type="entry name" value="SecY_dom_sf"/>
</dbReference>
<evidence type="ECO:0000256" key="4">
    <source>
        <dbReference type="ARBA" id="ARBA00022692"/>
    </source>
</evidence>
<protein>
    <recommendedName>
        <fullName evidence="9 10">Protein translocase subunit SecY</fullName>
    </recommendedName>
</protein>
<dbReference type="PROSITE" id="PS00756">
    <property type="entry name" value="SECY_2"/>
    <property type="match status" value="1"/>
</dbReference>
<dbReference type="Gene3D" id="1.10.3370.10">
    <property type="entry name" value="SecY subunit domain"/>
    <property type="match status" value="1"/>
</dbReference>
<evidence type="ECO:0000256" key="3">
    <source>
        <dbReference type="ARBA" id="ARBA00022448"/>
    </source>
</evidence>
<dbReference type="InterPro" id="IPR026593">
    <property type="entry name" value="SecY"/>
</dbReference>
<dbReference type="InterPro" id="IPR002208">
    <property type="entry name" value="SecY/SEC61-alpha"/>
</dbReference>
<accession>A0ABU0LYE2</accession>
<dbReference type="PRINTS" id="PR00303">
    <property type="entry name" value="SECYTRNLCASE"/>
</dbReference>
<keyword evidence="7 9" id="KW-0811">Translocation</keyword>
<evidence type="ECO:0000256" key="8">
    <source>
        <dbReference type="ARBA" id="ARBA00023136"/>
    </source>
</evidence>
<name>A0ABU0LYE2_9BACT</name>
<keyword evidence="14" id="KW-1185">Reference proteome</keyword>
<comment type="subcellular location">
    <subcellularLocation>
        <location evidence="9">Cell membrane</location>
        <topology evidence="9">Multi-pass membrane protein</topology>
    </subcellularLocation>
    <subcellularLocation>
        <location evidence="1 11">Membrane</location>
        <topology evidence="1 11">Multi-pass membrane protein</topology>
    </subcellularLocation>
</comment>
<evidence type="ECO:0000256" key="12">
    <source>
        <dbReference type="RuleBase" id="RU004349"/>
    </source>
</evidence>
<dbReference type="EMBL" id="JAUSWO010000001">
    <property type="protein sequence ID" value="MDQ0513615.1"/>
    <property type="molecule type" value="Genomic_DNA"/>
</dbReference>
<comment type="similarity">
    <text evidence="2 9 12">Belongs to the SecY/SEC61-alpha family.</text>
</comment>
<comment type="function">
    <text evidence="9 10">The central subunit of the protein translocation channel SecYEG. Consists of two halves formed by TMs 1-5 and 6-10. These two domains form a lateral gate at the front which open onto the bilayer between TMs 2 and 7, and are clamped together by SecE at the back. The channel is closed by both a pore ring composed of hydrophobic SecY resides and a short helix (helix 2A) on the extracellular side of the membrane which forms a plug. The plug probably moves laterally to allow the channel to open. The ring and the pore may move independently.</text>
</comment>
<dbReference type="HAMAP" id="MF_01465">
    <property type="entry name" value="SecY"/>
    <property type="match status" value="1"/>
</dbReference>
<comment type="caution">
    <text evidence="9">Lacks conserved residue(s) required for the propagation of feature annotation.</text>
</comment>
<comment type="subunit">
    <text evidence="9">Component of the Sec protein translocase complex. Heterotrimer consisting of SecY, SecE and SecG subunits. The heterotrimers can form oligomers, although 1 heterotrimer is thought to be able to translocate proteins. Interacts with the ribosome. Interacts with SecDF, and other proteins may be involved. Interacts with SecA.</text>
</comment>
<keyword evidence="9" id="KW-1003">Cell membrane</keyword>
<dbReference type="InterPro" id="IPR030659">
    <property type="entry name" value="SecY_CS"/>
</dbReference>
<dbReference type="PIRSF" id="PIRSF004557">
    <property type="entry name" value="SecY"/>
    <property type="match status" value="1"/>
</dbReference>
<keyword evidence="4 9" id="KW-0812">Transmembrane</keyword>
<proteinExistence type="inferred from homology"/>
<comment type="caution">
    <text evidence="13">The sequence shown here is derived from an EMBL/GenBank/DDBJ whole genome shotgun (WGS) entry which is preliminary data.</text>
</comment>
<feature type="transmembrane region" description="Helical" evidence="9">
    <location>
        <begin position="168"/>
        <end position="187"/>
    </location>
</feature>
<organism evidence="13 14">
    <name type="scientific">Mycoplasmoides fastidiosum</name>
    <dbReference type="NCBI Taxonomy" id="92758"/>
    <lineage>
        <taxon>Bacteria</taxon>
        <taxon>Bacillati</taxon>
        <taxon>Mycoplasmatota</taxon>
        <taxon>Mycoplasmoidales</taxon>
        <taxon>Mycoplasmoidaceae</taxon>
        <taxon>Mycoplasmoides</taxon>
    </lineage>
</organism>
<feature type="transmembrane region" description="Helical" evidence="9">
    <location>
        <begin position="323"/>
        <end position="346"/>
    </location>
</feature>
<dbReference type="Pfam" id="PF00344">
    <property type="entry name" value="SecY"/>
    <property type="match status" value="1"/>
</dbReference>
<evidence type="ECO:0000256" key="10">
    <source>
        <dbReference type="RuleBase" id="RU000537"/>
    </source>
</evidence>
<evidence type="ECO:0000256" key="1">
    <source>
        <dbReference type="ARBA" id="ARBA00004141"/>
    </source>
</evidence>
<evidence type="ECO:0000313" key="13">
    <source>
        <dbReference type="EMBL" id="MDQ0513615.1"/>
    </source>
</evidence>
<reference evidence="13" key="1">
    <citation type="submission" date="2023-07" db="EMBL/GenBank/DDBJ databases">
        <title>Genomic Encyclopedia of Type Strains, Phase IV (KMG-IV): sequencing the most valuable type-strain genomes for metagenomic binning, comparative biology and taxonomic classification.</title>
        <authorList>
            <person name="Goeker M."/>
        </authorList>
    </citation>
    <scope>NUCLEOTIDE SEQUENCE [LARGE SCALE GENOMIC DNA]</scope>
    <source>
        <strain evidence="13">DSM 21204</strain>
    </source>
</reference>
<keyword evidence="3 9" id="KW-0813">Transport</keyword>
<feature type="transmembrane region" description="Helical" evidence="9">
    <location>
        <begin position="387"/>
        <end position="409"/>
    </location>
</feature>
<keyword evidence="6 9" id="KW-1133">Transmembrane helix</keyword>
<evidence type="ECO:0000256" key="2">
    <source>
        <dbReference type="ARBA" id="ARBA00005751"/>
    </source>
</evidence>
<dbReference type="RefSeq" id="WP_256547687.1">
    <property type="nucleotide sequence ID" value="NZ_CP101809.1"/>
</dbReference>
<feature type="transmembrane region" description="Helical" evidence="9">
    <location>
        <begin position="232"/>
        <end position="258"/>
    </location>
</feature>
<feature type="transmembrane region" description="Helical" evidence="9">
    <location>
        <begin position="199"/>
        <end position="220"/>
    </location>
</feature>
<evidence type="ECO:0000256" key="7">
    <source>
        <dbReference type="ARBA" id="ARBA00023010"/>
    </source>
</evidence>
<evidence type="ECO:0000256" key="5">
    <source>
        <dbReference type="ARBA" id="ARBA00022927"/>
    </source>
</evidence>
<evidence type="ECO:0000256" key="9">
    <source>
        <dbReference type="HAMAP-Rule" id="MF_01465"/>
    </source>
</evidence>
<dbReference type="PANTHER" id="PTHR10906">
    <property type="entry name" value="SECY/SEC61-ALPHA FAMILY MEMBER"/>
    <property type="match status" value="1"/>
</dbReference>
<dbReference type="PROSITE" id="PS00755">
    <property type="entry name" value="SECY_1"/>
    <property type="match status" value="1"/>
</dbReference>
<feature type="transmembrane region" description="Helical" evidence="9">
    <location>
        <begin position="415"/>
        <end position="436"/>
    </location>
</feature>
<evidence type="ECO:0000256" key="6">
    <source>
        <dbReference type="ARBA" id="ARBA00022989"/>
    </source>
</evidence>
<feature type="transmembrane region" description="Helical" evidence="9">
    <location>
        <begin position="24"/>
        <end position="44"/>
    </location>
</feature>
<keyword evidence="8 9" id="KW-0472">Membrane</keyword>
<feature type="transmembrane region" description="Helical" evidence="9">
    <location>
        <begin position="279"/>
        <end position="303"/>
    </location>
</feature>
<evidence type="ECO:0000256" key="11">
    <source>
        <dbReference type="RuleBase" id="RU003484"/>
    </source>
</evidence>
<dbReference type="SUPFAM" id="SSF103491">
    <property type="entry name" value="Preprotein translocase SecY subunit"/>
    <property type="match status" value="1"/>
</dbReference>
<evidence type="ECO:0000313" key="14">
    <source>
        <dbReference type="Proteomes" id="UP001240643"/>
    </source>
</evidence>